<evidence type="ECO:0000313" key="1">
    <source>
        <dbReference type="EMBL" id="KKL94301.1"/>
    </source>
</evidence>
<name>A0A0F9GUF8_9ZZZZ</name>
<dbReference type="EMBL" id="LAZR01018961">
    <property type="protein sequence ID" value="KKL94301.1"/>
    <property type="molecule type" value="Genomic_DNA"/>
</dbReference>
<sequence length="57" mass="6581">GLYSLEELGLEDNRFLDSYGNRDYLEKDLARGLDYTSYRLRGTPSEVTKTPTFPLPH</sequence>
<comment type="caution">
    <text evidence="1">The sequence shown here is derived from an EMBL/GenBank/DDBJ whole genome shotgun (WGS) entry which is preliminary data.</text>
</comment>
<dbReference type="AlphaFoldDB" id="A0A0F9GUF8"/>
<proteinExistence type="predicted"/>
<reference evidence="1" key="1">
    <citation type="journal article" date="2015" name="Nature">
        <title>Complex archaea that bridge the gap between prokaryotes and eukaryotes.</title>
        <authorList>
            <person name="Spang A."/>
            <person name="Saw J.H."/>
            <person name="Jorgensen S.L."/>
            <person name="Zaremba-Niedzwiedzka K."/>
            <person name="Martijn J."/>
            <person name="Lind A.E."/>
            <person name="van Eijk R."/>
            <person name="Schleper C."/>
            <person name="Guy L."/>
            <person name="Ettema T.J."/>
        </authorList>
    </citation>
    <scope>NUCLEOTIDE SEQUENCE</scope>
</reference>
<gene>
    <name evidence="1" type="ORF">LCGC14_1866020</name>
</gene>
<feature type="non-terminal residue" evidence="1">
    <location>
        <position position="1"/>
    </location>
</feature>
<protein>
    <submittedName>
        <fullName evidence="1">Uncharacterized protein</fullName>
    </submittedName>
</protein>
<organism evidence="1">
    <name type="scientific">marine sediment metagenome</name>
    <dbReference type="NCBI Taxonomy" id="412755"/>
    <lineage>
        <taxon>unclassified sequences</taxon>
        <taxon>metagenomes</taxon>
        <taxon>ecological metagenomes</taxon>
    </lineage>
</organism>
<accession>A0A0F9GUF8</accession>